<evidence type="ECO:0000259" key="1">
    <source>
        <dbReference type="PROSITE" id="PS51154"/>
    </source>
</evidence>
<name>A0AA88L3R8_ARTSF</name>
<proteinExistence type="predicted"/>
<keyword evidence="3" id="KW-1185">Reference proteome</keyword>
<dbReference type="PANTHER" id="PTHR11106:SF27">
    <property type="entry name" value="MACRO DOMAIN-CONTAINING PROTEIN"/>
    <property type="match status" value="1"/>
</dbReference>
<gene>
    <name evidence="2" type="ORF">QYM36_014693</name>
</gene>
<dbReference type="Pfam" id="PF01661">
    <property type="entry name" value="Macro"/>
    <property type="match status" value="1"/>
</dbReference>
<dbReference type="Proteomes" id="UP001187531">
    <property type="component" value="Unassembled WGS sequence"/>
</dbReference>
<dbReference type="EMBL" id="JAVRJZ010000019">
    <property type="protein sequence ID" value="KAK2706740.1"/>
    <property type="molecule type" value="Genomic_DNA"/>
</dbReference>
<organism evidence="2 3">
    <name type="scientific">Artemia franciscana</name>
    <name type="common">Brine shrimp</name>
    <name type="synonym">Artemia sanfranciscana</name>
    <dbReference type="NCBI Taxonomy" id="6661"/>
    <lineage>
        <taxon>Eukaryota</taxon>
        <taxon>Metazoa</taxon>
        <taxon>Ecdysozoa</taxon>
        <taxon>Arthropoda</taxon>
        <taxon>Crustacea</taxon>
        <taxon>Branchiopoda</taxon>
        <taxon>Anostraca</taxon>
        <taxon>Artemiidae</taxon>
        <taxon>Artemia</taxon>
    </lineage>
</organism>
<dbReference type="InterPro" id="IPR002589">
    <property type="entry name" value="Macro_dom"/>
</dbReference>
<comment type="caution">
    <text evidence="2">The sequence shown here is derived from an EMBL/GenBank/DDBJ whole genome shotgun (WGS) entry which is preliminary data.</text>
</comment>
<evidence type="ECO:0000313" key="2">
    <source>
        <dbReference type="EMBL" id="KAK2706740.1"/>
    </source>
</evidence>
<protein>
    <recommendedName>
        <fullName evidence="1">Macro domain-containing protein</fullName>
    </recommendedName>
</protein>
<dbReference type="SMART" id="SM00506">
    <property type="entry name" value="A1pp"/>
    <property type="match status" value="1"/>
</dbReference>
<dbReference type="PROSITE" id="PS51154">
    <property type="entry name" value="MACRO"/>
    <property type="match status" value="1"/>
</dbReference>
<accession>A0AA88L3R8</accession>
<dbReference type="AlphaFoldDB" id="A0AA88L3R8"/>
<dbReference type="Gene3D" id="3.40.220.10">
    <property type="entry name" value="Leucine Aminopeptidase, subunit E, domain 1"/>
    <property type="match status" value="1"/>
</dbReference>
<dbReference type="SUPFAM" id="SSF52949">
    <property type="entry name" value="Macro domain-like"/>
    <property type="match status" value="1"/>
</dbReference>
<dbReference type="InterPro" id="IPR043472">
    <property type="entry name" value="Macro_dom-like"/>
</dbReference>
<dbReference type="PANTHER" id="PTHR11106">
    <property type="entry name" value="GANGLIOSIDE INDUCED DIFFERENTIATION ASSOCIATED PROTEIN 2-RELATED"/>
    <property type="match status" value="1"/>
</dbReference>
<sequence length="206" mass="22983">MVDTPMVLCGNAWKPLKSWAVYFQQNKEKILSNVPSIPDVNIFRSEKELGKKVALIKGDITKLKVDAVVNAANRPLRGGGGVDGAIHKAAGTQQLLSETKKLYPQGCLPGNAVITKGFNLPAKSKFSIAYIIHTVGPMDKDDETLMSCYHNCFKLCVKHKLRSIQEFQYDKLTVNMQQRKDKHNADTLTNIRLGICEEQHLRCLST</sequence>
<reference evidence="2" key="1">
    <citation type="submission" date="2023-07" db="EMBL/GenBank/DDBJ databases">
        <title>Chromosome-level genome assembly of Artemia franciscana.</title>
        <authorList>
            <person name="Jo E."/>
        </authorList>
    </citation>
    <scope>NUCLEOTIDE SEQUENCE</scope>
    <source>
        <tissue evidence="2">Whole body</tissue>
    </source>
</reference>
<evidence type="ECO:0000313" key="3">
    <source>
        <dbReference type="Proteomes" id="UP001187531"/>
    </source>
</evidence>
<feature type="domain" description="Macro" evidence="1">
    <location>
        <begin position="40"/>
        <end position="206"/>
    </location>
</feature>